<sequence>MIDNTFIYLEFLRKTCLPWPGVTEKLCYGTPGFYVNKKLFARMKEDGETLVVQSLIREKWILKDPLTYFITDHYLNYDYMLINLQRVAPEELTELLQTAWYNRAPRKLQQQYEENNHE</sequence>
<dbReference type="OrthoDB" id="954305at2"/>
<organism evidence="1 2">
    <name type="scientific">Mucilaginibacter gotjawali</name>
    <dbReference type="NCBI Taxonomy" id="1550579"/>
    <lineage>
        <taxon>Bacteria</taxon>
        <taxon>Pseudomonadati</taxon>
        <taxon>Bacteroidota</taxon>
        <taxon>Sphingobacteriia</taxon>
        <taxon>Sphingobacteriales</taxon>
        <taxon>Sphingobacteriaceae</taxon>
        <taxon>Mucilaginibacter</taxon>
    </lineage>
</organism>
<dbReference type="Proteomes" id="UP000539265">
    <property type="component" value="Unassembled WGS sequence"/>
</dbReference>
<dbReference type="InterPro" id="IPR038056">
    <property type="entry name" value="YjbR-like_sf"/>
</dbReference>
<evidence type="ECO:0008006" key="3">
    <source>
        <dbReference type="Google" id="ProtNLM"/>
    </source>
</evidence>
<gene>
    <name evidence="1" type="ORF">FHS11_003468</name>
</gene>
<comment type="caution">
    <text evidence="1">The sequence shown here is derived from an EMBL/GenBank/DDBJ whole genome shotgun (WGS) entry which is preliminary data.</text>
</comment>
<dbReference type="AlphaFoldDB" id="A0A839SJJ6"/>
<evidence type="ECO:0000313" key="2">
    <source>
        <dbReference type="Proteomes" id="UP000539265"/>
    </source>
</evidence>
<accession>A0A839SJJ6</accession>
<dbReference type="InterPro" id="IPR058532">
    <property type="entry name" value="YjbR/MT2646/Rv2570-like"/>
</dbReference>
<dbReference type="Pfam" id="PF04237">
    <property type="entry name" value="YjbR"/>
    <property type="match status" value="1"/>
</dbReference>
<evidence type="ECO:0000313" key="1">
    <source>
        <dbReference type="EMBL" id="MBB3057040.1"/>
    </source>
</evidence>
<name>A0A839SJJ6_9SPHI</name>
<reference evidence="1" key="1">
    <citation type="submission" date="2020-08" db="EMBL/GenBank/DDBJ databases">
        <title>Genomic Encyclopedia of Type Strains, Phase III (KMG-III): the genomes of soil and plant-associated and newly described type strains.</title>
        <authorList>
            <person name="Whitman W."/>
        </authorList>
    </citation>
    <scope>NUCLEOTIDE SEQUENCE [LARGE SCALE GENOMIC DNA]</scope>
    <source>
        <strain evidence="1">CECT 8628</strain>
    </source>
</reference>
<dbReference type="EMBL" id="JACHWX010000011">
    <property type="protein sequence ID" value="MBB3057040.1"/>
    <property type="molecule type" value="Genomic_DNA"/>
</dbReference>
<proteinExistence type="predicted"/>
<dbReference type="SUPFAM" id="SSF142906">
    <property type="entry name" value="YjbR-like"/>
    <property type="match status" value="1"/>
</dbReference>
<keyword evidence="2" id="KW-1185">Reference proteome</keyword>
<protein>
    <recommendedName>
        <fullName evidence="3">YdhG-like domain-containing protein</fullName>
    </recommendedName>
</protein>
<dbReference type="RefSeq" id="WP_096355662.1">
    <property type="nucleotide sequence ID" value="NZ_AP017313.1"/>
</dbReference>